<proteinExistence type="predicted"/>
<dbReference type="Pfam" id="PF04564">
    <property type="entry name" value="U-box"/>
    <property type="match status" value="1"/>
</dbReference>
<dbReference type="Proteomes" id="UP001445335">
    <property type="component" value="Unassembled WGS sequence"/>
</dbReference>
<dbReference type="InterPro" id="IPR013083">
    <property type="entry name" value="Znf_RING/FYVE/PHD"/>
</dbReference>
<dbReference type="InterPro" id="IPR003613">
    <property type="entry name" value="Ubox_domain"/>
</dbReference>
<dbReference type="SMART" id="SM00504">
    <property type="entry name" value="Ubox"/>
    <property type="match status" value="1"/>
</dbReference>
<protein>
    <recommendedName>
        <fullName evidence="1">U-box domain-containing protein</fullName>
    </recommendedName>
</protein>
<evidence type="ECO:0000313" key="2">
    <source>
        <dbReference type="EMBL" id="KAK9832607.1"/>
    </source>
</evidence>
<sequence length="181" mass="18683">MPQETSTQSLQADVAAEWLVRVHFKKAERTAYGEGGAGTHDFSKEALRKAAATLERKGAAGLYGIGTGAERASARAAGGGAGVVTAADFAENGQTGGMSVLAHRAALVRCFACPLTGELPADPVIAADANTYERSAIEAHMASGDLRSPLAPEVMLAVVPLRPNVAAKEMIERLQALLAEA</sequence>
<dbReference type="InterPro" id="IPR052085">
    <property type="entry name" value="WD-SAM-U-box"/>
</dbReference>
<name>A0AAW1RH62_9CHLO</name>
<dbReference type="Gene3D" id="3.30.40.10">
    <property type="entry name" value="Zinc/RING finger domain, C3HC4 (zinc finger)"/>
    <property type="match status" value="1"/>
</dbReference>
<reference evidence="2 3" key="1">
    <citation type="journal article" date="2024" name="Nat. Commun.">
        <title>Phylogenomics reveals the evolutionary origins of lichenization in chlorophyte algae.</title>
        <authorList>
            <person name="Puginier C."/>
            <person name="Libourel C."/>
            <person name="Otte J."/>
            <person name="Skaloud P."/>
            <person name="Haon M."/>
            <person name="Grisel S."/>
            <person name="Petersen M."/>
            <person name="Berrin J.G."/>
            <person name="Delaux P.M."/>
            <person name="Dal Grande F."/>
            <person name="Keller J."/>
        </authorList>
    </citation>
    <scope>NUCLEOTIDE SEQUENCE [LARGE SCALE GENOMIC DNA]</scope>
    <source>
        <strain evidence="2 3">SAG 245.80</strain>
    </source>
</reference>
<dbReference type="SUPFAM" id="SSF57850">
    <property type="entry name" value="RING/U-box"/>
    <property type="match status" value="1"/>
</dbReference>
<feature type="domain" description="U-box" evidence="1">
    <location>
        <begin position="106"/>
        <end position="181"/>
    </location>
</feature>
<keyword evidence="3" id="KW-1185">Reference proteome</keyword>
<dbReference type="EMBL" id="JALJOU010000040">
    <property type="protein sequence ID" value="KAK9832607.1"/>
    <property type="molecule type" value="Genomic_DNA"/>
</dbReference>
<evidence type="ECO:0000259" key="1">
    <source>
        <dbReference type="PROSITE" id="PS51698"/>
    </source>
</evidence>
<dbReference type="PANTHER" id="PTHR46573">
    <property type="entry name" value="WD REPEAT, SAM AND U-BOX DOMAIN-CONTAINING PROTEIN 1"/>
    <property type="match status" value="1"/>
</dbReference>
<accession>A0AAW1RH62</accession>
<dbReference type="GO" id="GO:0004842">
    <property type="term" value="F:ubiquitin-protein transferase activity"/>
    <property type="evidence" value="ECO:0007669"/>
    <property type="project" value="InterPro"/>
</dbReference>
<comment type="caution">
    <text evidence="2">The sequence shown here is derived from an EMBL/GenBank/DDBJ whole genome shotgun (WGS) entry which is preliminary data.</text>
</comment>
<dbReference type="PANTHER" id="PTHR46573:SF1">
    <property type="entry name" value="WD REPEAT, SAM AND U-BOX DOMAIN-CONTAINING PROTEIN 1"/>
    <property type="match status" value="1"/>
</dbReference>
<evidence type="ECO:0000313" key="3">
    <source>
        <dbReference type="Proteomes" id="UP001445335"/>
    </source>
</evidence>
<dbReference type="PROSITE" id="PS51698">
    <property type="entry name" value="U_BOX"/>
    <property type="match status" value="1"/>
</dbReference>
<dbReference type="AlphaFoldDB" id="A0AAW1RH62"/>
<dbReference type="GO" id="GO:0016567">
    <property type="term" value="P:protein ubiquitination"/>
    <property type="evidence" value="ECO:0007669"/>
    <property type="project" value="InterPro"/>
</dbReference>
<organism evidence="2 3">
    <name type="scientific">Elliptochloris bilobata</name>
    <dbReference type="NCBI Taxonomy" id="381761"/>
    <lineage>
        <taxon>Eukaryota</taxon>
        <taxon>Viridiplantae</taxon>
        <taxon>Chlorophyta</taxon>
        <taxon>core chlorophytes</taxon>
        <taxon>Trebouxiophyceae</taxon>
        <taxon>Trebouxiophyceae incertae sedis</taxon>
        <taxon>Elliptochloris clade</taxon>
        <taxon>Elliptochloris</taxon>
    </lineage>
</organism>
<gene>
    <name evidence="2" type="ORF">WJX81_003267</name>
</gene>